<sequence length="102" mass="10714">MISILASLLAVNAVLHGMIIARFGVKGNEPPLAFGIAYAALAVGVFLAIPYALWATLIVSVVGVAGLTAAYAKIPHEKSVERLCWALGAIIIVLTAYLLFLH</sequence>
<accession>A0ABW3IQG3</accession>
<evidence type="ECO:0000256" key="1">
    <source>
        <dbReference type="SAM" id="Phobius"/>
    </source>
</evidence>
<keyword evidence="3" id="KW-1185">Reference proteome</keyword>
<feature type="transmembrane region" description="Helical" evidence="1">
    <location>
        <begin position="51"/>
        <end position="71"/>
    </location>
</feature>
<protein>
    <submittedName>
        <fullName evidence="2">Uncharacterized protein</fullName>
    </submittedName>
</protein>
<evidence type="ECO:0000313" key="2">
    <source>
        <dbReference type="EMBL" id="MFD0980039.1"/>
    </source>
</evidence>
<keyword evidence="1" id="KW-1133">Transmembrane helix</keyword>
<reference evidence="3" key="1">
    <citation type="journal article" date="2019" name="Int. J. Syst. Evol. Microbiol.">
        <title>The Global Catalogue of Microorganisms (GCM) 10K type strain sequencing project: providing services to taxonomists for standard genome sequencing and annotation.</title>
        <authorList>
            <consortium name="The Broad Institute Genomics Platform"/>
            <consortium name="The Broad Institute Genome Sequencing Center for Infectious Disease"/>
            <person name="Wu L."/>
            <person name="Ma J."/>
        </authorList>
    </citation>
    <scope>NUCLEOTIDE SEQUENCE [LARGE SCALE GENOMIC DNA]</scope>
    <source>
        <strain evidence="3">CCUG 60524</strain>
    </source>
</reference>
<proteinExistence type="predicted"/>
<evidence type="ECO:0000313" key="3">
    <source>
        <dbReference type="Proteomes" id="UP001597108"/>
    </source>
</evidence>
<dbReference type="RefSeq" id="WP_129634872.1">
    <property type="nucleotide sequence ID" value="NZ_JBHTJT010000010.1"/>
</dbReference>
<comment type="caution">
    <text evidence="2">The sequence shown here is derived from an EMBL/GenBank/DDBJ whole genome shotgun (WGS) entry which is preliminary data.</text>
</comment>
<dbReference type="EMBL" id="JBHTJT010000010">
    <property type="protein sequence ID" value="MFD0980039.1"/>
    <property type="molecule type" value="Genomic_DNA"/>
</dbReference>
<feature type="transmembrane region" description="Helical" evidence="1">
    <location>
        <begin position="83"/>
        <end position="100"/>
    </location>
</feature>
<keyword evidence="1" id="KW-0472">Membrane</keyword>
<dbReference type="Proteomes" id="UP001597108">
    <property type="component" value="Unassembled WGS sequence"/>
</dbReference>
<keyword evidence="1" id="KW-0812">Transmembrane</keyword>
<gene>
    <name evidence="2" type="ORF">ACFQ2S_10285</name>
</gene>
<name>A0ABW3IQG3_9RHOB</name>
<organism evidence="2 3">
    <name type="scientific">Tropicimonas aquimaris</name>
    <dbReference type="NCBI Taxonomy" id="914152"/>
    <lineage>
        <taxon>Bacteria</taxon>
        <taxon>Pseudomonadati</taxon>
        <taxon>Pseudomonadota</taxon>
        <taxon>Alphaproteobacteria</taxon>
        <taxon>Rhodobacterales</taxon>
        <taxon>Roseobacteraceae</taxon>
        <taxon>Tropicimonas</taxon>
    </lineage>
</organism>